<feature type="binding site" evidence="2">
    <location>
        <position position="356"/>
    </location>
    <ligand>
        <name>Mn(2+)</name>
        <dbReference type="ChEBI" id="CHEBI:29035"/>
        <label>2</label>
    </ligand>
</feature>
<dbReference type="Gene3D" id="3.40.630.10">
    <property type="entry name" value="Zn peptidases"/>
    <property type="match status" value="1"/>
</dbReference>
<accession>A0A1H3CCV4</accession>
<keyword evidence="2" id="KW-0479">Metal-binding</keyword>
<dbReference type="AlphaFoldDB" id="A0A1H3CCV4"/>
<dbReference type="Pfam" id="PF01546">
    <property type="entry name" value="Peptidase_M20"/>
    <property type="match status" value="1"/>
</dbReference>
<dbReference type="GO" id="GO:0050118">
    <property type="term" value="F:N-acetyldiaminopimelate deacetylase activity"/>
    <property type="evidence" value="ECO:0007669"/>
    <property type="project" value="UniProtKB-ARBA"/>
</dbReference>
<reference evidence="4 5" key="1">
    <citation type="submission" date="2016-10" db="EMBL/GenBank/DDBJ databases">
        <authorList>
            <person name="de Groot N.N."/>
        </authorList>
    </citation>
    <scope>NUCLEOTIDE SEQUENCE [LARGE SCALE GENOMIC DNA]</scope>
    <source>
        <strain evidence="4 5">DSM 17890</strain>
    </source>
</reference>
<keyword evidence="5" id="KW-1185">Reference proteome</keyword>
<dbReference type="GO" id="GO:0046872">
    <property type="term" value="F:metal ion binding"/>
    <property type="evidence" value="ECO:0007669"/>
    <property type="project" value="UniProtKB-KW"/>
</dbReference>
<feature type="domain" description="Peptidase M20 dimerisation" evidence="3">
    <location>
        <begin position="183"/>
        <end position="276"/>
    </location>
</feature>
<feature type="binding site" evidence="2">
    <location>
        <position position="100"/>
    </location>
    <ligand>
        <name>Mn(2+)</name>
        <dbReference type="ChEBI" id="CHEBI:29035"/>
        <label>2</label>
    </ligand>
</feature>
<evidence type="ECO:0000256" key="2">
    <source>
        <dbReference type="PIRSR" id="PIRSR005962-1"/>
    </source>
</evidence>
<proteinExistence type="predicted"/>
<dbReference type="EMBL" id="FNMZ01000006">
    <property type="protein sequence ID" value="SDX51424.1"/>
    <property type="molecule type" value="Genomic_DNA"/>
</dbReference>
<dbReference type="PANTHER" id="PTHR11014">
    <property type="entry name" value="PEPTIDASE M20 FAMILY MEMBER"/>
    <property type="match status" value="1"/>
</dbReference>
<dbReference type="InterPro" id="IPR036264">
    <property type="entry name" value="Bact_exopeptidase_dim_dom"/>
</dbReference>
<dbReference type="FunFam" id="3.30.70.360:FF:000001">
    <property type="entry name" value="N-acetyldiaminopimelate deacetylase"/>
    <property type="match status" value="1"/>
</dbReference>
<protein>
    <submittedName>
        <fullName evidence="4">Hippurate hydrolase</fullName>
    </submittedName>
</protein>
<feature type="binding site" evidence="2">
    <location>
        <position position="98"/>
    </location>
    <ligand>
        <name>Mn(2+)</name>
        <dbReference type="ChEBI" id="CHEBI:29035"/>
        <label>2</label>
    </ligand>
</feature>
<dbReference type="Pfam" id="PF07687">
    <property type="entry name" value="M20_dimer"/>
    <property type="match status" value="1"/>
</dbReference>
<keyword evidence="1 4" id="KW-0378">Hydrolase</keyword>
<evidence type="ECO:0000256" key="1">
    <source>
        <dbReference type="ARBA" id="ARBA00022801"/>
    </source>
</evidence>
<feature type="binding site" evidence="2">
    <location>
        <position position="159"/>
    </location>
    <ligand>
        <name>Mn(2+)</name>
        <dbReference type="ChEBI" id="CHEBI:29035"/>
        <label>2</label>
    </ligand>
</feature>
<dbReference type="NCBIfam" id="TIGR01891">
    <property type="entry name" value="amidohydrolases"/>
    <property type="match status" value="1"/>
</dbReference>
<dbReference type="PANTHER" id="PTHR11014:SF63">
    <property type="entry name" value="METALLOPEPTIDASE, PUTATIVE (AFU_ORTHOLOGUE AFUA_6G09600)-RELATED"/>
    <property type="match status" value="1"/>
</dbReference>
<dbReference type="Gene3D" id="3.30.70.360">
    <property type="match status" value="1"/>
</dbReference>
<dbReference type="Proteomes" id="UP000199118">
    <property type="component" value="Unassembled WGS sequence"/>
</dbReference>
<dbReference type="PIRSF" id="PIRSF005962">
    <property type="entry name" value="Pept_M20D_amidohydro"/>
    <property type="match status" value="1"/>
</dbReference>
<sequence length="385" mass="39318">MTALPNDLATELTAFRRDLHRHPEPGADTPRTAARIADRLEAAGLAVTRGVGGHGVVATLTRGTGGAVGLRADMDALPIAEATGLPHASMRPGAFHGCGHDGHSTMLLGAALALAADPEFAGTVHFIFQPDEENGAGARAMIADGLFHRFPMDAVYGLHNMPGLPVGTLAIQSGPAMAFEDNFEIRVRGAGGHASAPHLAVDAIVAGAAVVGALQTVVARGVDPDDFAVVSVTGFETDGARNVLASNVLITGDCRGYSLATRDLLRARMRQAAEGAAAALGARAEMTAAQSFAPLVNPPEHAARCLAAAADAGAPTHPDYGRIGGAEDFAEMLAHRPGAMAFLGNGTEGPHGASLHNPGYDFNDAAIPAGVRWWAALARRACAAG</sequence>
<evidence type="ECO:0000313" key="4">
    <source>
        <dbReference type="EMBL" id="SDX51424.1"/>
    </source>
</evidence>
<dbReference type="InterPro" id="IPR017439">
    <property type="entry name" value="Amidohydrolase"/>
</dbReference>
<feature type="binding site" evidence="2">
    <location>
        <position position="133"/>
    </location>
    <ligand>
        <name>Mn(2+)</name>
        <dbReference type="ChEBI" id="CHEBI:29035"/>
        <label>2</label>
    </ligand>
</feature>
<dbReference type="SUPFAM" id="SSF53187">
    <property type="entry name" value="Zn-dependent exopeptidases"/>
    <property type="match status" value="1"/>
</dbReference>
<dbReference type="RefSeq" id="WP_092683474.1">
    <property type="nucleotide sequence ID" value="NZ_FNMZ01000006.1"/>
</dbReference>
<name>A0A1H3CCV4_9RHOB</name>
<evidence type="ECO:0000259" key="3">
    <source>
        <dbReference type="Pfam" id="PF07687"/>
    </source>
</evidence>
<gene>
    <name evidence="4" type="ORF">SAMN05444336_10640</name>
</gene>
<dbReference type="InterPro" id="IPR002933">
    <property type="entry name" value="Peptidase_M20"/>
</dbReference>
<dbReference type="OrthoDB" id="9777385at2"/>
<comment type="cofactor">
    <cofactor evidence="2">
        <name>Mn(2+)</name>
        <dbReference type="ChEBI" id="CHEBI:29035"/>
    </cofactor>
    <text evidence="2">The Mn(2+) ion enhances activity.</text>
</comment>
<dbReference type="SUPFAM" id="SSF55031">
    <property type="entry name" value="Bacterial exopeptidase dimerisation domain"/>
    <property type="match status" value="1"/>
</dbReference>
<organism evidence="4 5">
    <name type="scientific">Albimonas donghaensis</name>
    <dbReference type="NCBI Taxonomy" id="356660"/>
    <lineage>
        <taxon>Bacteria</taxon>
        <taxon>Pseudomonadati</taxon>
        <taxon>Pseudomonadota</taxon>
        <taxon>Alphaproteobacteria</taxon>
        <taxon>Rhodobacterales</taxon>
        <taxon>Paracoccaceae</taxon>
        <taxon>Albimonas</taxon>
    </lineage>
</organism>
<evidence type="ECO:0000313" key="5">
    <source>
        <dbReference type="Proteomes" id="UP000199118"/>
    </source>
</evidence>
<dbReference type="GO" id="GO:0019877">
    <property type="term" value="P:diaminopimelate biosynthetic process"/>
    <property type="evidence" value="ECO:0007669"/>
    <property type="project" value="UniProtKB-ARBA"/>
</dbReference>
<keyword evidence="2" id="KW-0464">Manganese</keyword>
<dbReference type="STRING" id="356660.SAMN05444336_10640"/>
<dbReference type="InterPro" id="IPR011650">
    <property type="entry name" value="Peptidase_M20_dimer"/>
</dbReference>